<dbReference type="PRINTS" id="PR00985">
    <property type="entry name" value="TRNASYNTHLEU"/>
</dbReference>
<dbReference type="GO" id="GO:0002161">
    <property type="term" value="F:aminoacyl-tRNA deacylase activity"/>
    <property type="evidence" value="ECO:0007669"/>
    <property type="project" value="InterPro"/>
</dbReference>
<dbReference type="AlphaFoldDB" id="A0AAJ1PUD3"/>
<dbReference type="FunFam" id="1.10.730.10:FF:000002">
    <property type="entry name" value="Leucine--tRNA ligase"/>
    <property type="match status" value="1"/>
</dbReference>
<evidence type="ECO:0000259" key="14">
    <source>
        <dbReference type="Pfam" id="PF13603"/>
    </source>
</evidence>
<evidence type="ECO:0000256" key="6">
    <source>
        <dbReference type="ARBA" id="ARBA00022840"/>
    </source>
</evidence>
<keyword evidence="8 11" id="KW-0030">Aminoacyl-tRNA synthetase</keyword>
<comment type="catalytic activity">
    <reaction evidence="10">
        <text>tRNA(Leu) + L-leucine + ATP = L-leucyl-tRNA(Leu) + AMP + diphosphate</text>
        <dbReference type="Rhea" id="RHEA:11688"/>
        <dbReference type="Rhea" id="RHEA-COMP:9613"/>
        <dbReference type="Rhea" id="RHEA-COMP:9622"/>
        <dbReference type="ChEBI" id="CHEBI:30616"/>
        <dbReference type="ChEBI" id="CHEBI:33019"/>
        <dbReference type="ChEBI" id="CHEBI:57427"/>
        <dbReference type="ChEBI" id="CHEBI:78442"/>
        <dbReference type="ChEBI" id="CHEBI:78494"/>
        <dbReference type="ChEBI" id="CHEBI:456215"/>
        <dbReference type="EC" id="6.1.1.4"/>
    </reaction>
</comment>
<dbReference type="CDD" id="cd00812">
    <property type="entry name" value="LeuRS_core"/>
    <property type="match status" value="1"/>
</dbReference>
<dbReference type="Gene3D" id="3.40.50.620">
    <property type="entry name" value="HUPs"/>
    <property type="match status" value="2"/>
</dbReference>
<evidence type="ECO:0000256" key="8">
    <source>
        <dbReference type="ARBA" id="ARBA00023146"/>
    </source>
</evidence>
<dbReference type="InterPro" id="IPR001412">
    <property type="entry name" value="aa-tRNA-synth_I_CS"/>
</dbReference>
<dbReference type="SUPFAM" id="SSF52374">
    <property type="entry name" value="Nucleotidylyl transferase"/>
    <property type="match status" value="1"/>
</dbReference>
<dbReference type="Pfam" id="PF09334">
    <property type="entry name" value="tRNA-synt_1g"/>
    <property type="match status" value="1"/>
</dbReference>
<keyword evidence="4 11" id="KW-0436">Ligase</keyword>
<dbReference type="RefSeq" id="WP_283827388.1">
    <property type="nucleotide sequence ID" value="NZ_JASDDP010000024.1"/>
</dbReference>
<comment type="caution">
    <text evidence="15">The sequence shown here is derived from an EMBL/GenBank/DDBJ whole genome shotgun (WGS) entry which is preliminary data.</text>
</comment>
<keyword evidence="6 11" id="KW-0067">ATP-binding</keyword>
<dbReference type="InterPro" id="IPR002300">
    <property type="entry name" value="aa-tRNA-synth_Ia"/>
</dbReference>
<name>A0AAJ1PUD3_9MOLU</name>
<proteinExistence type="inferred from homology"/>
<dbReference type="PANTHER" id="PTHR43740">
    <property type="entry name" value="LEUCYL-TRNA SYNTHETASE"/>
    <property type="match status" value="1"/>
</dbReference>
<keyword evidence="5 11" id="KW-0547">Nucleotide-binding</keyword>
<dbReference type="EC" id="6.1.1.4" evidence="2"/>
<evidence type="ECO:0000256" key="7">
    <source>
        <dbReference type="ARBA" id="ARBA00022917"/>
    </source>
</evidence>
<dbReference type="GO" id="GO:0006429">
    <property type="term" value="P:leucyl-tRNA aminoacylation"/>
    <property type="evidence" value="ECO:0007669"/>
    <property type="project" value="InterPro"/>
</dbReference>
<dbReference type="GO" id="GO:0004823">
    <property type="term" value="F:leucine-tRNA ligase activity"/>
    <property type="evidence" value="ECO:0007669"/>
    <property type="project" value="UniProtKB-EC"/>
</dbReference>
<dbReference type="InterPro" id="IPR009080">
    <property type="entry name" value="tRNAsynth_Ia_anticodon-bd"/>
</dbReference>
<reference evidence="15" key="1">
    <citation type="submission" date="2023-05" db="EMBL/GenBank/DDBJ databases">
        <title>Mycoplasma phocimorsus sp. nov., isolated from Scandinavian patients with seal finger or septic arthritis after contact with seals.</title>
        <authorList>
            <person name="Skafte-Holm A."/>
            <person name="Pedersen T.R."/>
            <person name="Froelund M."/>
            <person name="Stegger M."/>
            <person name="Qvortrup K."/>
            <person name="Michaels D.L."/>
            <person name="Brown D.R."/>
            <person name="Jensen J.S."/>
        </authorList>
    </citation>
    <scope>NUCLEOTIDE SEQUENCE</scope>
    <source>
        <strain evidence="15">M5725</strain>
    </source>
</reference>
<protein>
    <recommendedName>
        <fullName evidence="2">leucine--tRNA ligase</fullName>
        <ecNumber evidence="2">6.1.1.4</ecNumber>
    </recommendedName>
    <alternativeName>
        <fullName evidence="9">Leucyl-tRNA synthetase</fullName>
    </alternativeName>
</protein>
<gene>
    <name evidence="15" type="ORF">QLQ80_02805</name>
</gene>
<evidence type="ECO:0000313" key="16">
    <source>
        <dbReference type="Proteomes" id="UP001224428"/>
    </source>
</evidence>
<dbReference type="Gene3D" id="3.10.20.590">
    <property type="match status" value="1"/>
</dbReference>
<keyword evidence="3" id="KW-0963">Cytoplasm</keyword>
<evidence type="ECO:0000313" key="15">
    <source>
        <dbReference type="EMBL" id="MDJ1645996.1"/>
    </source>
</evidence>
<evidence type="ECO:0000256" key="3">
    <source>
        <dbReference type="ARBA" id="ARBA00022490"/>
    </source>
</evidence>
<dbReference type="InterPro" id="IPR025709">
    <property type="entry name" value="Leu_tRNA-synth_edit"/>
</dbReference>
<dbReference type="Gene3D" id="3.90.740.10">
    <property type="entry name" value="Valyl/Leucyl/Isoleucyl-tRNA synthetase, editing domain"/>
    <property type="match status" value="1"/>
</dbReference>
<dbReference type="InterPro" id="IPR002302">
    <property type="entry name" value="Leu-tRNA-ligase"/>
</dbReference>
<feature type="domain" description="Leucyl-tRNA synthetase editing" evidence="14">
    <location>
        <begin position="220"/>
        <end position="326"/>
    </location>
</feature>
<dbReference type="InterPro" id="IPR015413">
    <property type="entry name" value="Methionyl/Leucyl_tRNA_Synth"/>
</dbReference>
<evidence type="ECO:0000256" key="10">
    <source>
        <dbReference type="ARBA" id="ARBA00047469"/>
    </source>
</evidence>
<evidence type="ECO:0000259" key="13">
    <source>
        <dbReference type="Pfam" id="PF09334"/>
    </source>
</evidence>
<keyword evidence="7 11" id="KW-0648">Protein biosynthesis</keyword>
<dbReference type="Pfam" id="PF13603">
    <property type="entry name" value="tRNA-synt_1_2"/>
    <property type="match status" value="1"/>
</dbReference>
<organism evidence="15 16">
    <name type="scientific">Mycoplasma phocimorsus</name>
    <dbReference type="NCBI Taxonomy" id="3045839"/>
    <lineage>
        <taxon>Bacteria</taxon>
        <taxon>Bacillati</taxon>
        <taxon>Mycoplasmatota</taxon>
        <taxon>Mollicutes</taxon>
        <taxon>Mycoplasmataceae</taxon>
        <taxon>Mycoplasma</taxon>
    </lineage>
</organism>
<dbReference type="GO" id="GO:0005829">
    <property type="term" value="C:cytosol"/>
    <property type="evidence" value="ECO:0007669"/>
    <property type="project" value="TreeGrafter"/>
</dbReference>
<dbReference type="InterPro" id="IPR009008">
    <property type="entry name" value="Val/Leu/Ile-tRNA-synth_edit"/>
</dbReference>
<dbReference type="Gene3D" id="1.10.730.10">
    <property type="entry name" value="Isoleucyl-tRNA Synthetase, Domain 1"/>
    <property type="match status" value="1"/>
</dbReference>
<accession>A0AAJ1PUD3</accession>
<dbReference type="PROSITE" id="PS00178">
    <property type="entry name" value="AA_TRNA_LIGASE_I"/>
    <property type="match status" value="1"/>
</dbReference>
<dbReference type="Pfam" id="PF00133">
    <property type="entry name" value="tRNA-synt_1"/>
    <property type="match status" value="1"/>
</dbReference>
<feature type="domain" description="Aminoacyl-tRNA synthetase class Ia" evidence="12">
    <location>
        <begin position="354"/>
        <end position="575"/>
    </location>
</feature>
<evidence type="ECO:0000256" key="9">
    <source>
        <dbReference type="ARBA" id="ARBA00030520"/>
    </source>
</evidence>
<feature type="domain" description="Methionyl/Leucyl tRNA synthetase" evidence="13">
    <location>
        <begin position="34"/>
        <end position="179"/>
    </location>
</feature>
<dbReference type="PANTHER" id="PTHR43740:SF2">
    <property type="entry name" value="LEUCINE--TRNA LIGASE, MITOCHONDRIAL"/>
    <property type="match status" value="1"/>
</dbReference>
<evidence type="ECO:0000259" key="12">
    <source>
        <dbReference type="Pfam" id="PF00133"/>
    </source>
</evidence>
<evidence type="ECO:0000256" key="5">
    <source>
        <dbReference type="ARBA" id="ARBA00022741"/>
    </source>
</evidence>
<dbReference type="InterPro" id="IPR014729">
    <property type="entry name" value="Rossmann-like_a/b/a_fold"/>
</dbReference>
<sequence length="768" mass="89436">MVYDFKNIEQKWQKLWLEKDAFEPNKNLKLQKKYVLSMFPYPSGKLHMGHARNYAISDAIARFFRKENFNVFHPIGWDAFGLPAENAAIKNGTEPSKWTRDNIENMKSQLKSLGFSFAYNHELATCDYDYTKWEQFLFIKLYEAGLIYKKKAKLNYCEKDQTVLANEQVINNKCWRCDSDVVIKELEQYYLNIKKYEEELLQDLKLLENKWPTQVLKMQKNWIGKTEGFNIKFKLENTYDEIEVFESKNINFSKIAFVNISPEHKLVEKLVSVEKIDKKIIASIKLSTNDLTLKDVKYLILPIFAINPLNNKKLPIVVTNYAHIKFKNEISLGFFSENLANRDSQIIKELFLKDENKELNFKNNESIKKATHFNLKDWGISRQRFWGTPIPLIICDECGIVPEKFENLPVKLPQIKTLINSQTALAQNDEFINTTCSKCNKPAKRESDTLDTFVESSWYFMRYPVPKNRRWDEIFSKETAYFNTVDYYVGGIEHAILHLLYSRFFTKALRDLSLISYDEPFERLITQGMVLKDGAKMSKSKGNVVEPSDLINKYGADTARLFILFAAPPEKDLEWNPAGVEGCYKFINKLVNYSGRVIKVDKFIKANDLNIQEKETRKKIHLALKKYYEIFQAADSSFSFNTIIALSMEIINDLETSSNATLWTEAYYVLLNILEPFIPHICSELSSKLFYSSNLKHLEVDESAFELGYKKYGITINGKLRGEILVLDTETKQEILTKAKEAVAKWLENVEIQKEIFVPGRLVNFVIK</sequence>
<evidence type="ECO:0000256" key="4">
    <source>
        <dbReference type="ARBA" id="ARBA00022598"/>
    </source>
</evidence>
<dbReference type="EMBL" id="JASDDP010000024">
    <property type="protein sequence ID" value="MDJ1645996.1"/>
    <property type="molecule type" value="Genomic_DNA"/>
</dbReference>
<keyword evidence="16" id="KW-1185">Reference proteome</keyword>
<dbReference type="GO" id="GO:0005524">
    <property type="term" value="F:ATP binding"/>
    <property type="evidence" value="ECO:0007669"/>
    <property type="project" value="UniProtKB-KW"/>
</dbReference>
<evidence type="ECO:0000256" key="1">
    <source>
        <dbReference type="ARBA" id="ARBA00005594"/>
    </source>
</evidence>
<evidence type="ECO:0000256" key="2">
    <source>
        <dbReference type="ARBA" id="ARBA00013164"/>
    </source>
</evidence>
<dbReference type="Proteomes" id="UP001224428">
    <property type="component" value="Unassembled WGS sequence"/>
</dbReference>
<comment type="similarity">
    <text evidence="1 11">Belongs to the class-I aminoacyl-tRNA synthetase family.</text>
</comment>
<dbReference type="SUPFAM" id="SSF47323">
    <property type="entry name" value="Anticodon-binding domain of a subclass of class I aminoacyl-tRNA synthetases"/>
    <property type="match status" value="1"/>
</dbReference>
<evidence type="ECO:0000256" key="11">
    <source>
        <dbReference type="RuleBase" id="RU363035"/>
    </source>
</evidence>